<accession>A0A2C9CCZ1</accession>
<evidence type="ECO:0000256" key="1">
    <source>
        <dbReference type="SAM" id="SignalP"/>
    </source>
</evidence>
<reference evidence="3" key="2">
    <citation type="submission" date="2017-10" db="EMBL/GenBank/DDBJ databases">
        <authorList>
            <person name="Banno H."/>
            <person name="Chua N.-H."/>
        </authorList>
    </citation>
    <scope>NUCLEOTIDE SEQUENCE [LARGE SCALE GENOMIC DNA]</scope>
    <source>
        <strain evidence="3">Kuenenia_mbr1_ru-nijmegen</strain>
    </source>
</reference>
<sequence length="59" mass="6359">MFKKIGITAVFVSALLFSAGVASTFARNSDCPDSCKCPDNVKCAKDCTKDKTDHCTCKH</sequence>
<dbReference type="EMBL" id="CP049055">
    <property type="protein sequence ID" value="QII10599.1"/>
    <property type="molecule type" value="Genomic_DNA"/>
</dbReference>
<protein>
    <submittedName>
        <fullName evidence="2">Exported protein</fullName>
    </submittedName>
</protein>
<dbReference type="Proteomes" id="UP000501926">
    <property type="component" value="Chromosome"/>
</dbReference>
<keyword evidence="1" id="KW-0732">Signal</keyword>
<gene>
    <name evidence="2" type="ORF">KsCSTR_12200</name>
    <name evidence="3" type="ORF">KSMBR1_1237</name>
</gene>
<name>A0A2C9CCZ1_KUEST</name>
<dbReference type="Proteomes" id="UP000221734">
    <property type="component" value="Chromosome Kuenenia_stuttgartiensis_MBR1"/>
</dbReference>
<dbReference type="KEGG" id="kst:KSMBR1_1237"/>
<feature type="signal peptide" evidence="1">
    <location>
        <begin position="1"/>
        <end position="22"/>
    </location>
</feature>
<evidence type="ECO:0000313" key="3">
    <source>
        <dbReference type="EMBL" id="SOH03739.1"/>
    </source>
</evidence>
<reference evidence="2 5" key="3">
    <citation type="submission" date="2020-02" db="EMBL/GenBank/DDBJ databases">
        <title>Newly sequenced genome of strain CSTR1 showed variability in Candidatus Kuenenia stuttgartiensis genomes.</title>
        <authorList>
            <person name="Ding C."/>
            <person name="Adrian L."/>
        </authorList>
    </citation>
    <scope>NUCLEOTIDE SEQUENCE [LARGE SCALE GENOMIC DNA]</scope>
    <source>
        <strain evidence="2 5">CSTR1</strain>
    </source>
</reference>
<feature type="chain" id="PRO_5036315847" evidence="1">
    <location>
        <begin position="23"/>
        <end position="59"/>
    </location>
</feature>
<organism evidence="3 4">
    <name type="scientific">Kuenenia stuttgartiensis</name>
    <dbReference type="NCBI Taxonomy" id="174633"/>
    <lineage>
        <taxon>Bacteria</taxon>
        <taxon>Pseudomonadati</taxon>
        <taxon>Planctomycetota</taxon>
        <taxon>Candidatus Brocadiia</taxon>
        <taxon>Candidatus Brocadiales</taxon>
        <taxon>Candidatus Brocadiaceae</taxon>
        <taxon>Candidatus Kuenenia</taxon>
    </lineage>
</organism>
<dbReference type="EMBL" id="LT934425">
    <property type="protein sequence ID" value="SOH03739.1"/>
    <property type="molecule type" value="Genomic_DNA"/>
</dbReference>
<proteinExistence type="predicted"/>
<keyword evidence="4" id="KW-1185">Reference proteome</keyword>
<dbReference type="RefSeq" id="WP_164994607.1">
    <property type="nucleotide sequence ID" value="NZ_CP049055.1"/>
</dbReference>
<reference evidence="4" key="1">
    <citation type="submission" date="2017-10" db="EMBL/GenBank/DDBJ databases">
        <authorList>
            <person name="Frank J."/>
        </authorList>
    </citation>
    <scope>NUCLEOTIDE SEQUENCE [LARGE SCALE GENOMIC DNA]</scope>
</reference>
<evidence type="ECO:0000313" key="2">
    <source>
        <dbReference type="EMBL" id="QII10599.1"/>
    </source>
</evidence>
<evidence type="ECO:0000313" key="4">
    <source>
        <dbReference type="Proteomes" id="UP000221734"/>
    </source>
</evidence>
<evidence type="ECO:0000313" key="5">
    <source>
        <dbReference type="Proteomes" id="UP000501926"/>
    </source>
</evidence>
<dbReference type="AlphaFoldDB" id="A0A2C9CCZ1"/>